<name>A0ABW5Y8I5_9SPHI</name>
<protein>
    <submittedName>
        <fullName evidence="6">Carbohydrate deacetylase</fullName>
    </submittedName>
</protein>
<dbReference type="Pfam" id="PF04794">
    <property type="entry name" value="YdjC"/>
    <property type="match status" value="1"/>
</dbReference>
<dbReference type="InterPro" id="IPR011330">
    <property type="entry name" value="Glyco_hydro/deAcase_b/a-brl"/>
</dbReference>
<organism evidence="6 7">
    <name type="scientific">Mucilaginibacter ximonensis</name>
    <dbReference type="NCBI Taxonomy" id="538021"/>
    <lineage>
        <taxon>Bacteria</taxon>
        <taxon>Pseudomonadati</taxon>
        <taxon>Bacteroidota</taxon>
        <taxon>Sphingobacteriia</taxon>
        <taxon>Sphingobacteriales</taxon>
        <taxon>Sphingobacteriaceae</taxon>
        <taxon>Mucilaginibacter</taxon>
    </lineage>
</organism>
<sequence length="241" mass="27264">MQIPPSVIVNADDIGLRPSVNKAILYSYQQGCINSTSFLTNMDCFDETIDFIHSNPAIINIGLHGNFAEGKPVSNFKYPEFLDADGNWNLSKTGKITQLLSKDIKAAFAAELNAQMEKALGAKINITHVDSHLHLHTLPSFYSMYIDLAKRHKLKLRLAQTYREGSYPKFLYRKFLNSKIKANHIAHSDYFETVDKFLSFGDQHPAGKTEIMVHPDFDADGKIFDHVDGTSMEYWVAYLRG</sequence>
<keyword evidence="5" id="KW-0119">Carbohydrate metabolism</keyword>
<evidence type="ECO:0000313" key="7">
    <source>
        <dbReference type="Proteomes" id="UP001597557"/>
    </source>
</evidence>
<evidence type="ECO:0000256" key="4">
    <source>
        <dbReference type="ARBA" id="ARBA00022842"/>
    </source>
</evidence>
<evidence type="ECO:0000256" key="5">
    <source>
        <dbReference type="ARBA" id="ARBA00023277"/>
    </source>
</evidence>
<evidence type="ECO:0000256" key="2">
    <source>
        <dbReference type="ARBA" id="ARBA00022723"/>
    </source>
</evidence>
<gene>
    <name evidence="6" type="ORF">ACFS5N_03850</name>
</gene>
<dbReference type="Proteomes" id="UP001597557">
    <property type="component" value="Unassembled WGS sequence"/>
</dbReference>
<dbReference type="RefSeq" id="WP_377182423.1">
    <property type="nucleotide sequence ID" value="NZ_JBHUPD010000001.1"/>
</dbReference>
<proteinExistence type="predicted"/>
<accession>A0ABW5Y8I5</accession>
<keyword evidence="7" id="KW-1185">Reference proteome</keyword>
<comment type="cofactor">
    <cofactor evidence="1">
        <name>Mg(2+)</name>
        <dbReference type="ChEBI" id="CHEBI:18420"/>
    </cofactor>
</comment>
<evidence type="ECO:0000256" key="1">
    <source>
        <dbReference type="ARBA" id="ARBA00001946"/>
    </source>
</evidence>
<keyword evidence="3" id="KW-0378">Hydrolase</keyword>
<dbReference type="EMBL" id="JBHUPD010000001">
    <property type="protein sequence ID" value="MFD2871590.1"/>
    <property type="molecule type" value="Genomic_DNA"/>
</dbReference>
<comment type="caution">
    <text evidence="6">The sequence shown here is derived from an EMBL/GenBank/DDBJ whole genome shotgun (WGS) entry which is preliminary data.</text>
</comment>
<reference evidence="7" key="1">
    <citation type="journal article" date="2019" name="Int. J. Syst. Evol. Microbiol.">
        <title>The Global Catalogue of Microorganisms (GCM) 10K type strain sequencing project: providing services to taxonomists for standard genome sequencing and annotation.</title>
        <authorList>
            <consortium name="The Broad Institute Genomics Platform"/>
            <consortium name="The Broad Institute Genome Sequencing Center for Infectious Disease"/>
            <person name="Wu L."/>
            <person name="Ma J."/>
        </authorList>
    </citation>
    <scope>NUCLEOTIDE SEQUENCE [LARGE SCALE GENOMIC DNA]</scope>
    <source>
        <strain evidence="7">KCTC 22437</strain>
    </source>
</reference>
<keyword evidence="4" id="KW-0460">Magnesium</keyword>
<dbReference type="PANTHER" id="PTHR31609">
    <property type="entry name" value="YDJC DEACETYLASE FAMILY MEMBER"/>
    <property type="match status" value="1"/>
</dbReference>
<dbReference type="InterPro" id="IPR006879">
    <property type="entry name" value="YdjC-like"/>
</dbReference>
<dbReference type="PANTHER" id="PTHR31609:SF1">
    <property type="entry name" value="CARBOHYDRATE DEACETYLASE"/>
    <property type="match status" value="1"/>
</dbReference>
<dbReference type="Gene3D" id="3.20.20.370">
    <property type="entry name" value="Glycoside hydrolase/deacetylase"/>
    <property type="match status" value="1"/>
</dbReference>
<evidence type="ECO:0000256" key="3">
    <source>
        <dbReference type="ARBA" id="ARBA00022801"/>
    </source>
</evidence>
<evidence type="ECO:0000313" key="6">
    <source>
        <dbReference type="EMBL" id="MFD2871590.1"/>
    </source>
</evidence>
<keyword evidence="2" id="KW-0479">Metal-binding</keyword>
<dbReference type="SUPFAM" id="SSF88713">
    <property type="entry name" value="Glycoside hydrolase/deacetylase"/>
    <property type="match status" value="1"/>
</dbReference>